<gene>
    <name evidence="3" type="ORF">GRI38_07285</name>
</gene>
<evidence type="ECO:0000313" key="3">
    <source>
        <dbReference type="EMBL" id="MXO85834.1"/>
    </source>
</evidence>
<evidence type="ECO:0000256" key="1">
    <source>
        <dbReference type="SAM" id="MobiDB-lite"/>
    </source>
</evidence>
<proteinExistence type="predicted"/>
<reference evidence="3 4" key="1">
    <citation type="submission" date="2019-12" db="EMBL/GenBank/DDBJ databases">
        <title>Genomic-based taxomic classification of the family Erythrobacteraceae.</title>
        <authorList>
            <person name="Xu L."/>
        </authorList>
    </citation>
    <scope>NUCLEOTIDE SEQUENCE [LARGE SCALE GENOMIC DNA]</scope>
    <source>
        <strain evidence="3 4">MCCC 1A09962</strain>
    </source>
</reference>
<comment type="caution">
    <text evidence="3">The sequence shown here is derived from an EMBL/GenBank/DDBJ whole genome shotgun (WGS) entry which is preliminary data.</text>
</comment>
<organism evidence="3 4">
    <name type="scientific">Parapontixanthobacter aurantiacus</name>
    <dbReference type="NCBI Taxonomy" id="1463599"/>
    <lineage>
        <taxon>Bacteria</taxon>
        <taxon>Pseudomonadati</taxon>
        <taxon>Pseudomonadota</taxon>
        <taxon>Alphaproteobacteria</taxon>
        <taxon>Sphingomonadales</taxon>
        <taxon>Erythrobacteraceae</taxon>
        <taxon>Parapontixanthobacter</taxon>
    </lineage>
</organism>
<dbReference type="InterPro" id="IPR027417">
    <property type="entry name" value="P-loop_NTPase"/>
</dbReference>
<evidence type="ECO:0000313" key="4">
    <source>
        <dbReference type="Proteomes" id="UP000433104"/>
    </source>
</evidence>
<dbReference type="EMBL" id="WTYW01000001">
    <property type="protein sequence ID" value="MXO85834.1"/>
    <property type="molecule type" value="Genomic_DNA"/>
</dbReference>
<feature type="domain" description="Sulphotransferase Stf0" evidence="2">
    <location>
        <begin position="26"/>
        <end position="249"/>
    </location>
</feature>
<evidence type="ECO:0000259" key="2">
    <source>
        <dbReference type="Pfam" id="PF09037"/>
    </source>
</evidence>
<dbReference type="AlphaFoldDB" id="A0A844ZE79"/>
<dbReference type="Gene3D" id="3.40.50.300">
    <property type="entry name" value="P-loop containing nucleotide triphosphate hydrolases"/>
    <property type="match status" value="1"/>
</dbReference>
<keyword evidence="4" id="KW-1185">Reference proteome</keyword>
<accession>A0A844ZE79</accession>
<dbReference type="PIRSF" id="PIRSF021497">
    <property type="entry name" value="Sulphotransferase_Stf0"/>
    <property type="match status" value="1"/>
</dbReference>
<dbReference type="RefSeq" id="WP_160682188.1">
    <property type="nucleotide sequence ID" value="NZ_WTYW01000001.1"/>
</dbReference>
<dbReference type="GO" id="GO:0016740">
    <property type="term" value="F:transferase activity"/>
    <property type="evidence" value="ECO:0007669"/>
    <property type="project" value="InterPro"/>
</dbReference>
<dbReference type="Proteomes" id="UP000433104">
    <property type="component" value="Unassembled WGS sequence"/>
</dbReference>
<sequence>MSIEGITTGHERRFDWPPFDGARQTYILATVPRTGSTYLSHLLWRTGCLGAPLEYLNFEPTGPLGAASKSPDAQIDLWQHAVASRTSPNGVFGVKTFPLQMERLGQTNPRLLSMVMRFLLSKGPASKVVQLRRKDRAAHAISLARASLSGIWRAEQERERGDDAPYSAALIKQAERELAMQEQAWKQMYRETDITPLIVWYEDVVEDAGRVVSNIADYLGVTLDPELAVEVPEVQQQDQTGAQQWKERYLSGESAS</sequence>
<dbReference type="Pfam" id="PF09037">
    <property type="entry name" value="Sulphotransf"/>
    <property type="match status" value="1"/>
</dbReference>
<feature type="region of interest" description="Disordered" evidence="1">
    <location>
        <begin position="233"/>
        <end position="256"/>
    </location>
</feature>
<dbReference type="InterPro" id="IPR024628">
    <property type="entry name" value="Sulfotransferase_Stf0_dom"/>
</dbReference>
<dbReference type="SUPFAM" id="SSF52540">
    <property type="entry name" value="P-loop containing nucleoside triphosphate hydrolases"/>
    <property type="match status" value="1"/>
</dbReference>
<dbReference type="OrthoDB" id="5562925at2"/>
<protein>
    <recommendedName>
        <fullName evidence="2">Sulphotransferase Stf0 domain-containing protein</fullName>
    </recommendedName>
</protein>
<name>A0A844ZE79_9SPHN</name>
<dbReference type="InterPro" id="IPR015124">
    <property type="entry name" value="Stf0"/>
</dbReference>
<feature type="compositionally biased region" description="Polar residues" evidence="1">
    <location>
        <begin position="234"/>
        <end position="243"/>
    </location>
</feature>